<comment type="similarity">
    <text evidence="1">Belongs to the peptidase M20 family.</text>
</comment>
<evidence type="ECO:0000256" key="3">
    <source>
        <dbReference type="PIRSR" id="PIRSR001235-1"/>
    </source>
</evidence>
<feature type="binding site" evidence="3">
    <location>
        <position position="99"/>
    </location>
    <ligand>
        <name>Zn(2+)</name>
        <dbReference type="ChEBI" id="CHEBI:29105"/>
        <label>2</label>
    </ligand>
</feature>
<proteinExistence type="inferred from homology"/>
<keyword evidence="5" id="KW-1185">Reference proteome</keyword>
<dbReference type="PANTHER" id="PTHR32494">
    <property type="entry name" value="ALLANTOATE DEIMINASE-RELATED"/>
    <property type="match status" value="1"/>
</dbReference>
<dbReference type="Proteomes" id="UP000003688">
    <property type="component" value="Unassembled WGS sequence"/>
</dbReference>
<dbReference type="AlphaFoldDB" id="B9XKY3"/>
<dbReference type="Pfam" id="PF01546">
    <property type="entry name" value="Peptidase_M20"/>
    <property type="match status" value="1"/>
</dbReference>
<comment type="cofactor">
    <cofactor evidence="3">
        <name>Zn(2+)</name>
        <dbReference type="ChEBI" id="CHEBI:29105"/>
    </cofactor>
    <text evidence="3">Binds 2 Zn(2+) ions per subunit.</text>
</comment>
<dbReference type="PANTHER" id="PTHR32494:SF5">
    <property type="entry name" value="ALLANTOATE AMIDOHYDROLASE"/>
    <property type="match status" value="1"/>
</dbReference>
<organism evidence="4 5">
    <name type="scientific">Pedosphaera parvula (strain Ellin514)</name>
    <dbReference type="NCBI Taxonomy" id="320771"/>
    <lineage>
        <taxon>Bacteria</taxon>
        <taxon>Pseudomonadati</taxon>
        <taxon>Verrucomicrobiota</taxon>
        <taxon>Pedosphaerae</taxon>
        <taxon>Pedosphaerales</taxon>
        <taxon>Pedosphaeraceae</taxon>
        <taxon>Pedosphaera</taxon>
    </lineage>
</organism>
<dbReference type="InterPro" id="IPR010158">
    <property type="entry name" value="Amidase_Cbmase"/>
</dbReference>
<dbReference type="PIRSF" id="PIRSF001235">
    <property type="entry name" value="Amidase_carbamoylase"/>
    <property type="match status" value="1"/>
</dbReference>
<feature type="binding site" evidence="3">
    <location>
        <position position="200"/>
    </location>
    <ligand>
        <name>Zn(2+)</name>
        <dbReference type="ChEBI" id="CHEBI:29105"/>
        <label>1</label>
    </ligand>
</feature>
<feature type="binding site" evidence="3">
    <location>
        <position position="88"/>
    </location>
    <ligand>
        <name>Zn(2+)</name>
        <dbReference type="ChEBI" id="CHEBI:29105"/>
        <label>1</label>
    </ligand>
</feature>
<evidence type="ECO:0000256" key="2">
    <source>
        <dbReference type="ARBA" id="ARBA00022801"/>
    </source>
</evidence>
<evidence type="ECO:0000313" key="4">
    <source>
        <dbReference type="EMBL" id="EEF59477.1"/>
    </source>
</evidence>
<name>B9XKY3_PEDPL</name>
<dbReference type="NCBIfam" id="TIGR01879">
    <property type="entry name" value="hydantase"/>
    <property type="match status" value="1"/>
</dbReference>
<dbReference type="Gene3D" id="3.30.70.360">
    <property type="match status" value="1"/>
</dbReference>
<gene>
    <name evidence="4" type="ORF">Cflav_PD2321</name>
</gene>
<dbReference type="EMBL" id="ABOX02000027">
    <property type="protein sequence ID" value="EEF59477.1"/>
    <property type="molecule type" value="Genomic_DNA"/>
</dbReference>
<comment type="caution">
    <text evidence="4">The sequence shown here is derived from an EMBL/GenBank/DDBJ whole genome shotgun (WGS) entry which is preliminary data.</text>
</comment>
<dbReference type="SUPFAM" id="SSF53187">
    <property type="entry name" value="Zn-dependent exopeptidases"/>
    <property type="match status" value="1"/>
</dbReference>
<dbReference type="GO" id="GO:0016813">
    <property type="term" value="F:hydrolase activity, acting on carbon-nitrogen (but not peptide) bonds, in linear amidines"/>
    <property type="evidence" value="ECO:0007669"/>
    <property type="project" value="InterPro"/>
</dbReference>
<accession>B9XKY3</accession>
<evidence type="ECO:0000256" key="1">
    <source>
        <dbReference type="ARBA" id="ARBA00006153"/>
    </source>
</evidence>
<keyword evidence="3" id="KW-0479">Metal-binding</keyword>
<dbReference type="InterPro" id="IPR002933">
    <property type="entry name" value="Peptidase_M20"/>
</dbReference>
<dbReference type="SUPFAM" id="SSF55031">
    <property type="entry name" value="Bacterial exopeptidase dimerisation domain"/>
    <property type="match status" value="1"/>
</dbReference>
<protein>
    <submittedName>
        <fullName evidence="4">Amidase, hydantoinase/carbamoylase family</fullName>
        <ecNumber evidence="4">3.5.1.87</ecNumber>
    </submittedName>
</protein>
<reference evidence="4 5" key="1">
    <citation type="journal article" date="2011" name="J. Bacteriol.">
        <title>Genome sequence of 'Pedosphaera parvula' Ellin514, an aerobic Verrucomicrobial isolate from pasture soil.</title>
        <authorList>
            <person name="Kant R."/>
            <person name="van Passel M.W."/>
            <person name="Sangwan P."/>
            <person name="Palva A."/>
            <person name="Lucas S."/>
            <person name="Copeland A."/>
            <person name="Lapidus A."/>
            <person name="Glavina Del Rio T."/>
            <person name="Dalin E."/>
            <person name="Tice H."/>
            <person name="Bruce D."/>
            <person name="Goodwin L."/>
            <person name="Pitluck S."/>
            <person name="Chertkov O."/>
            <person name="Larimer F.W."/>
            <person name="Land M.L."/>
            <person name="Hauser L."/>
            <person name="Brettin T.S."/>
            <person name="Detter J.C."/>
            <person name="Han S."/>
            <person name="de Vos W.M."/>
            <person name="Janssen P.H."/>
            <person name="Smidt H."/>
        </authorList>
    </citation>
    <scope>NUCLEOTIDE SEQUENCE [LARGE SCALE GENOMIC DNA]</scope>
    <source>
        <strain evidence="4 5">Ellin514</strain>
    </source>
</reference>
<dbReference type="GO" id="GO:0050538">
    <property type="term" value="F:N-carbamoyl-L-amino-acid hydrolase activity"/>
    <property type="evidence" value="ECO:0007669"/>
    <property type="project" value="UniProtKB-EC"/>
</dbReference>
<feature type="binding site" evidence="3">
    <location>
        <position position="391"/>
    </location>
    <ligand>
        <name>Zn(2+)</name>
        <dbReference type="ChEBI" id="CHEBI:29105"/>
        <label>2</label>
    </ligand>
</feature>
<dbReference type="EC" id="3.5.1.87" evidence="4"/>
<feature type="binding site" evidence="3">
    <location>
        <position position="99"/>
    </location>
    <ligand>
        <name>Zn(2+)</name>
        <dbReference type="ChEBI" id="CHEBI:29105"/>
        <label>1</label>
    </ligand>
</feature>
<feature type="binding site" evidence="3">
    <location>
        <position position="135"/>
    </location>
    <ligand>
        <name>Zn(2+)</name>
        <dbReference type="ChEBI" id="CHEBI:29105"/>
        <label>2</label>
    </ligand>
</feature>
<dbReference type="GO" id="GO:0046872">
    <property type="term" value="F:metal ion binding"/>
    <property type="evidence" value="ECO:0007669"/>
    <property type="project" value="UniProtKB-KW"/>
</dbReference>
<keyword evidence="3" id="KW-0862">Zinc</keyword>
<dbReference type="STRING" id="320771.Cflav_PD2321"/>
<dbReference type="InterPro" id="IPR036264">
    <property type="entry name" value="Bact_exopeptidase_dim_dom"/>
</dbReference>
<keyword evidence="2 4" id="KW-0378">Hydrolase</keyword>
<sequence>MPNCFKQTHMSNFLQPKRTIAELKELRSLTGDENGAQRVAFTNMWTTTRAWLRKKLEELPVEIHSDEAGNLWAMLKGESERELLIGGHMDSVPNGGWLDGCLNVMAGVEILRRIHAQYGGKPPVTVRLVDWADEEGARFGKSLFGSSACSGTLNMEEARGLKDRDGVRLSDALKQVGVDFERVKESGKELKKAAAYLELHIEQGPVLLDLDLPLGAVLGTFGVERHAITFHGQAAHSGSTPMNRRKDAFLAAGKMSQEIYKIAERNGGVCTIGSCTTKPGIVTSVVEECRITLDQRHLDAAALAKMLREAKAASERFATEGKVKVSWDRLWQIEPVLFNNDLIGLCDEAIGETCGKKYRLPSGPLHDAAEVARAGVPTVMMFVQSLHGISHNKIEDTKEEHLELCVRAFDGLAEKTMIWLQRKAQK</sequence>
<dbReference type="Gene3D" id="3.40.630.10">
    <property type="entry name" value="Zn peptidases"/>
    <property type="match status" value="1"/>
</dbReference>
<evidence type="ECO:0000313" key="5">
    <source>
        <dbReference type="Proteomes" id="UP000003688"/>
    </source>
</evidence>